<comment type="cofactor">
    <cofactor evidence="2">
        <name>Fe cation</name>
        <dbReference type="ChEBI" id="CHEBI:24875"/>
    </cofactor>
</comment>
<evidence type="ECO:0000256" key="1">
    <source>
        <dbReference type="PIRSR" id="PIRSR605708-1"/>
    </source>
</evidence>
<dbReference type="GO" id="GO:0006559">
    <property type="term" value="P:L-phenylalanine catabolic process"/>
    <property type="evidence" value="ECO:0007669"/>
    <property type="project" value="InterPro"/>
</dbReference>
<dbReference type="InterPro" id="IPR005708">
    <property type="entry name" value="Homogentis_dOase"/>
</dbReference>
<feature type="compositionally biased region" description="Basic residues" evidence="3">
    <location>
        <begin position="1"/>
        <end position="15"/>
    </location>
</feature>
<dbReference type="GO" id="GO:0046872">
    <property type="term" value="F:metal ion binding"/>
    <property type="evidence" value="ECO:0007669"/>
    <property type="project" value="UniProtKB-KW"/>
</dbReference>
<feature type="region of interest" description="Disordered" evidence="3">
    <location>
        <begin position="1"/>
        <end position="39"/>
    </location>
</feature>
<dbReference type="GO" id="GO:0004411">
    <property type="term" value="F:homogentisate 1,2-dioxygenase activity"/>
    <property type="evidence" value="ECO:0007669"/>
    <property type="project" value="InterPro"/>
</dbReference>
<dbReference type="AlphaFoldDB" id="A0A9X3BTV6"/>
<dbReference type="PANTHER" id="PTHR11056:SF0">
    <property type="entry name" value="HOMOGENTISATE 1,2-DIOXYGENASE"/>
    <property type="match status" value="1"/>
</dbReference>
<reference evidence="4" key="1">
    <citation type="submission" date="2020-07" db="EMBL/GenBank/DDBJ databases">
        <authorList>
            <person name="Pettersson B.M.F."/>
            <person name="Behra P.R.K."/>
            <person name="Ramesh M."/>
            <person name="Das S."/>
            <person name="Dasgupta S."/>
            <person name="Kirsebom L.A."/>
        </authorList>
    </citation>
    <scope>NUCLEOTIDE SEQUENCE</scope>
    <source>
        <strain evidence="4">DSM 44615</strain>
    </source>
</reference>
<name>A0A9X3BTV6_9MYCO</name>
<dbReference type="EMBL" id="JACKSJ010000062">
    <property type="protein sequence ID" value="MCV7170058.1"/>
    <property type="molecule type" value="Genomic_DNA"/>
</dbReference>
<keyword evidence="2" id="KW-0408">Iron</keyword>
<feature type="binding site" evidence="2">
    <location>
        <position position="326"/>
    </location>
    <ligand>
        <name>homogentisate</name>
        <dbReference type="ChEBI" id="CHEBI:16169"/>
    </ligand>
</feature>
<organism evidence="4 5">
    <name type="scientific">[Mycobacterium] manitobense</name>
    <dbReference type="NCBI Taxonomy" id="190147"/>
    <lineage>
        <taxon>Bacteria</taxon>
        <taxon>Bacillati</taxon>
        <taxon>Actinomycetota</taxon>
        <taxon>Actinomycetes</taxon>
        <taxon>Mycobacteriales</taxon>
        <taxon>Mycobacteriaceae</taxon>
        <taxon>Mycolicibacterium</taxon>
    </lineage>
</organism>
<evidence type="ECO:0000313" key="5">
    <source>
        <dbReference type="Proteomes" id="UP001140293"/>
    </source>
</evidence>
<dbReference type="GO" id="GO:0005737">
    <property type="term" value="C:cytoplasm"/>
    <property type="evidence" value="ECO:0007669"/>
    <property type="project" value="TreeGrafter"/>
</dbReference>
<dbReference type="GO" id="GO:0006570">
    <property type="term" value="P:tyrosine metabolic process"/>
    <property type="evidence" value="ECO:0007669"/>
    <property type="project" value="InterPro"/>
</dbReference>
<dbReference type="Proteomes" id="UP001140293">
    <property type="component" value="Unassembled WGS sequence"/>
</dbReference>
<evidence type="ECO:0000256" key="2">
    <source>
        <dbReference type="PIRSR" id="PIRSR605708-2"/>
    </source>
</evidence>
<feature type="binding site" evidence="2">
    <location>
        <position position="326"/>
    </location>
    <ligand>
        <name>Fe cation</name>
        <dbReference type="ChEBI" id="CHEBI:24875"/>
    </ligand>
</feature>
<comment type="caution">
    <text evidence="4">The sequence shown here is derived from an EMBL/GenBank/DDBJ whole genome shotgun (WGS) entry which is preliminary data.</text>
</comment>
<protein>
    <submittedName>
        <fullName evidence="4">Homogentisate 1,2-dioxygenase</fullName>
    </submittedName>
</protein>
<feature type="active site" description="Proton acceptor" evidence="1">
    <location>
        <position position="254"/>
    </location>
</feature>
<feature type="binding site" evidence="2">
    <location>
        <position position="297"/>
    </location>
    <ligand>
        <name>Fe cation</name>
        <dbReference type="ChEBI" id="CHEBI:24875"/>
    </ligand>
</feature>
<proteinExistence type="predicted"/>
<dbReference type="SUPFAM" id="SSF51182">
    <property type="entry name" value="RmlC-like cupins"/>
    <property type="match status" value="1"/>
</dbReference>
<evidence type="ECO:0000256" key="3">
    <source>
        <dbReference type="SAM" id="MobiDB-lite"/>
    </source>
</evidence>
<gene>
    <name evidence="4" type="ORF">H7I41_09000</name>
</gene>
<dbReference type="RefSeq" id="WP_264012225.1">
    <property type="nucleotide sequence ID" value="NZ_JACKSJ010000062.1"/>
</dbReference>
<keyword evidence="2" id="KW-0479">Metal-binding</keyword>
<evidence type="ECO:0000313" key="4">
    <source>
        <dbReference type="EMBL" id="MCV7170058.1"/>
    </source>
</evidence>
<sequence length="373" mass="41862">MESFVHLHRGKTPRRPHADLDGQKDDELGRGGFTGRTANLYRRNDPTAFRAAGPLRPLDVLGDQLKPSDATDAAGAPLLMFSNPDCQVLLSRRTEEMPFFARYIDGDLLSFVHKGSGLLETEFGPLRYREGDWVYIPKACSWRQIPDHTPDGPAGSMWLMIQATDDFRVPPAGSLGRHFPFDPSLIVVPEPAPIDDGVGPHTDGEYEVRLYHEGGPTSLYYRHHPLDVEGWRGDNFPFTFNIADYNVITSDSVHLPPTVHLFMHATGVYVMNFLPKPAESVPGTERTPWYHRNVDFDEIAFFHSGSLYGIPMPPGLISHAPQGVHHGAPEKARERARRKFDEYSRVDWSVIAVDTRRRLVPSAEILANDLGQH</sequence>
<reference evidence="4" key="2">
    <citation type="journal article" date="2022" name="BMC Genomics">
        <title>Comparative genome analysis of mycobacteria focusing on tRNA and non-coding RNA.</title>
        <authorList>
            <person name="Behra P.R.K."/>
            <person name="Pettersson B.M.F."/>
            <person name="Ramesh M."/>
            <person name="Das S."/>
            <person name="Dasgupta S."/>
            <person name="Kirsebom L.A."/>
        </authorList>
    </citation>
    <scope>NUCLEOTIDE SEQUENCE</scope>
    <source>
        <strain evidence="4">DSM 44615</strain>
    </source>
</reference>
<feature type="compositionally biased region" description="Basic and acidic residues" evidence="3">
    <location>
        <begin position="16"/>
        <end position="29"/>
    </location>
</feature>
<dbReference type="InterPro" id="IPR011051">
    <property type="entry name" value="RmlC_Cupin_sf"/>
</dbReference>
<feature type="binding site" evidence="2">
    <location>
        <position position="291"/>
    </location>
    <ligand>
        <name>Fe cation</name>
        <dbReference type="ChEBI" id="CHEBI:24875"/>
    </ligand>
</feature>
<accession>A0A9X3BTV6</accession>
<keyword evidence="5" id="KW-1185">Reference proteome</keyword>
<dbReference type="PANTHER" id="PTHR11056">
    <property type="entry name" value="HOMOGENTISATE 1,2-DIOXYGENASE"/>
    <property type="match status" value="1"/>
</dbReference>